<evidence type="ECO:0000313" key="5">
    <source>
        <dbReference type="EMBL" id="SHG15933.1"/>
    </source>
</evidence>
<evidence type="ECO:0000256" key="2">
    <source>
        <dbReference type="SAM" id="Phobius"/>
    </source>
</evidence>
<dbReference type="OrthoDB" id="1523735at2"/>
<accession>A0A1M5HIY4</accession>
<feature type="transmembrane region" description="Helical" evidence="2">
    <location>
        <begin position="97"/>
        <end position="116"/>
    </location>
</feature>
<organism evidence="5 6">
    <name type="scientific">Fodinibius roseus</name>
    <dbReference type="NCBI Taxonomy" id="1194090"/>
    <lineage>
        <taxon>Bacteria</taxon>
        <taxon>Pseudomonadati</taxon>
        <taxon>Balneolota</taxon>
        <taxon>Balneolia</taxon>
        <taxon>Balneolales</taxon>
        <taxon>Balneolaceae</taxon>
        <taxon>Fodinibius</taxon>
    </lineage>
</organism>
<dbReference type="PANTHER" id="PTHR30273:SF2">
    <property type="entry name" value="PROTEIN FECR"/>
    <property type="match status" value="1"/>
</dbReference>
<sequence length="333" mass="37231">MSDTSENNNDTSDRRDFFLQFSPDRRDRIKEIWDLAGQAEPQSPGTDLTGDEVEEALSEVQQRIGESRQPPSPSVSTDKNHSTNREPSSSSSASSQWRLWLAAAVVLLVFGAGLLLTPKTVTAPRGEIASVTLPDGSTVELNSGSQISYSHFFSYTNRTIDLEGEAFFSVSEGEDPFIVRGNKAIVRVTGTEFNVRSWSEELLQETEVTVAEGTVDFYPAELPEQSVTVGQGELSRWAVKMEQPTAPETVSIDKMLGWRQQKLMFNEKPLLVIFQELERRFDVNIQLYDTTMASETLTAFYARPENVESVIKDICRVKGLRYAETANGYSVYK</sequence>
<dbReference type="STRING" id="1194090.SAMN05443144_12057"/>
<dbReference type="Pfam" id="PF04773">
    <property type="entry name" value="FecR"/>
    <property type="match status" value="1"/>
</dbReference>
<proteinExistence type="predicted"/>
<keyword evidence="2" id="KW-0472">Membrane</keyword>
<dbReference type="PIRSF" id="PIRSF018266">
    <property type="entry name" value="FecR"/>
    <property type="match status" value="1"/>
</dbReference>
<feature type="domain" description="FecR protein" evidence="3">
    <location>
        <begin position="120"/>
        <end position="215"/>
    </location>
</feature>
<dbReference type="GO" id="GO:0016989">
    <property type="term" value="F:sigma factor antagonist activity"/>
    <property type="evidence" value="ECO:0007669"/>
    <property type="project" value="TreeGrafter"/>
</dbReference>
<dbReference type="EMBL" id="FQUS01000020">
    <property type="protein sequence ID" value="SHG15933.1"/>
    <property type="molecule type" value="Genomic_DNA"/>
</dbReference>
<dbReference type="Pfam" id="PF16344">
    <property type="entry name" value="FecR_C"/>
    <property type="match status" value="1"/>
</dbReference>
<keyword evidence="2" id="KW-0812">Transmembrane</keyword>
<evidence type="ECO:0000259" key="3">
    <source>
        <dbReference type="Pfam" id="PF04773"/>
    </source>
</evidence>
<evidence type="ECO:0000259" key="4">
    <source>
        <dbReference type="Pfam" id="PF16344"/>
    </source>
</evidence>
<dbReference type="AlphaFoldDB" id="A0A1M5HIY4"/>
<dbReference type="InterPro" id="IPR032508">
    <property type="entry name" value="FecR_C"/>
</dbReference>
<keyword evidence="2" id="KW-1133">Transmembrane helix</keyword>
<feature type="region of interest" description="Disordered" evidence="1">
    <location>
        <begin position="35"/>
        <end position="91"/>
    </location>
</feature>
<protein>
    <submittedName>
        <fullName evidence="5">FecR family protein</fullName>
    </submittedName>
</protein>
<dbReference type="Gene3D" id="2.60.120.1440">
    <property type="match status" value="1"/>
</dbReference>
<reference evidence="5 6" key="1">
    <citation type="submission" date="2016-11" db="EMBL/GenBank/DDBJ databases">
        <authorList>
            <person name="Jaros S."/>
            <person name="Januszkiewicz K."/>
            <person name="Wedrychowicz H."/>
        </authorList>
    </citation>
    <scope>NUCLEOTIDE SEQUENCE [LARGE SCALE GENOMIC DNA]</scope>
    <source>
        <strain evidence="5 6">DSM 21986</strain>
    </source>
</reference>
<feature type="region of interest" description="Disordered" evidence="1">
    <location>
        <begin position="1"/>
        <end position="22"/>
    </location>
</feature>
<evidence type="ECO:0000313" key="6">
    <source>
        <dbReference type="Proteomes" id="UP000184041"/>
    </source>
</evidence>
<feature type="compositionally biased region" description="Polar residues" evidence="1">
    <location>
        <begin position="1"/>
        <end position="10"/>
    </location>
</feature>
<dbReference type="PANTHER" id="PTHR30273">
    <property type="entry name" value="PERIPLASMIC SIGNAL SENSOR AND SIGMA FACTOR ACTIVATOR FECR-RELATED"/>
    <property type="match status" value="1"/>
</dbReference>
<dbReference type="InterPro" id="IPR006860">
    <property type="entry name" value="FecR"/>
</dbReference>
<keyword evidence="6" id="KW-1185">Reference proteome</keyword>
<feature type="compositionally biased region" description="Basic and acidic residues" evidence="1">
    <location>
        <begin position="11"/>
        <end position="22"/>
    </location>
</feature>
<dbReference type="Proteomes" id="UP000184041">
    <property type="component" value="Unassembled WGS sequence"/>
</dbReference>
<feature type="domain" description="Protein FecR C-terminal" evidence="4">
    <location>
        <begin position="262"/>
        <end position="323"/>
    </location>
</feature>
<gene>
    <name evidence="5" type="ORF">SAMN05443144_12057</name>
</gene>
<name>A0A1M5HIY4_9BACT</name>
<dbReference type="Gene3D" id="3.55.50.30">
    <property type="match status" value="1"/>
</dbReference>
<dbReference type="InterPro" id="IPR012373">
    <property type="entry name" value="Ferrdict_sens_TM"/>
</dbReference>
<dbReference type="RefSeq" id="WP_073066949.1">
    <property type="nucleotide sequence ID" value="NZ_FQUS01000020.1"/>
</dbReference>
<evidence type="ECO:0000256" key="1">
    <source>
        <dbReference type="SAM" id="MobiDB-lite"/>
    </source>
</evidence>